<keyword evidence="1" id="KW-0812">Transmembrane</keyword>
<dbReference type="InterPro" id="IPR036890">
    <property type="entry name" value="HATPase_C_sf"/>
</dbReference>
<feature type="transmembrane region" description="Helical" evidence="1">
    <location>
        <begin position="87"/>
        <end position="112"/>
    </location>
</feature>
<evidence type="ECO:0000313" key="3">
    <source>
        <dbReference type="EMBL" id="MCM8570615.1"/>
    </source>
</evidence>
<keyword evidence="1" id="KW-1133">Transmembrane helix</keyword>
<feature type="domain" description="Signal transduction histidine kinase internal region" evidence="2">
    <location>
        <begin position="178"/>
        <end position="256"/>
    </location>
</feature>
<comment type="caution">
    <text evidence="3">The sequence shown here is derived from an EMBL/GenBank/DDBJ whole genome shotgun (WGS) entry which is preliminary data.</text>
</comment>
<protein>
    <submittedName>
        <fullName evidence="3">Histidine kinase</fullName>
    </submittedName>
</protein>
<gene>
    <name evidence="3" type="ORF">NE848_14560</name>
</gene>
<keyword evidence="4" id="KW-1185">Reference proteome</keyword>
<accession>A0ABT0Z5Y2</accession>
<feature type="transmembrane region" description="Helical" evidence="1">
    <location>
        <begin position="15"/>
        <end position="35"/>
    </location>
</feature>
<feature type="transmembrane region" description="Helical" evidence="1">
    <location>
        <begin position="132"/>
        <end position="157"/>
    </location>
</feature>
<evidence type="ECO:0000259" key="2">
    <source>
        <dbReference type="Pfam" id="PF06580"/>
    </source>
</evidence>
<dbReference type="PANTHER" id="PTHR34220:SF7">
    <property type="entry name" value="SENSOR HISTIDINE KINASE YPDA"/>
    <property type="match status" value="1"/>
</dbReference>
<evidence type="ECO:0000256" key="1">
    <source>
        <dbReference type="SAM" id="Phobius"/>
    </source>
</evidence>
<dbReference type="Gene3D" id="3.30.565.10">
    <property type="entry name" value="Histidine kinase-like ATPase, C-terminal domain"/>
    <property type="match status" value="1"/>
</dbReference>
<dbReference type="RefSeq" id="WP_252114923.1">
    <property type="nucleotide sequence ID" value="NZ_JAMSCK010000005.1"/>
</dbReference>
<keyword evidence="3" id="KW-0808">Transferase</keyword>
<dbReference type="PANTHER" id="PTHR34220">
    <property type="entry name" value="SENSOR HISTIDINE KINASE YPDA"/>
    <property type="match status" value="1"/>
</dbReference>
<dbReference type="EMBL" id="JAMSCK010000005">
    <property type="protein sequence ID" value="MCM8570615.1"/>
    <property type="molecule type" value="Genomic_DNA"/>
</dbReference>
<keyword evidence="3" id="KW-0418">Kinase</keyword>
<name>A0ABT0Z5Y2_9FLAO</name>
<dbReference type="InterPro" id="IPR050640">
    <property type="entry name" value="Bact_2-comp_sensor_kinase"/>
</dbReference>
<dbReference type="InterPro" id="IPR010559">
    <property type="entry name" value="Sig_transdc_His_kin_internal"/>
</dbReference>
<sequence>MSLTSLKRKYIDMKLVLLLAGFYLMFDIVLLVKVAYMRHYMPGDAPNYFSWSDFIIHNLLFDYIIVVSYMTLIAISTKRFLNKNYSWVKIISIHTLFSILIGLIIRLIFDFYSIVAGRISLADFDLRKSINAFIYVIDLNFLIYFAMVFIIYTYYYLRQVKEAEKRHSKLESQLVNTRMKMLSSQLQPHFLFNTLNSIAVLTDIDASKAKDTIADLSDFLREILYNSDSNRISLDEELRILEYYLNIVNVRFSDHLTITKEIDESLLLKRVPALLLQPLIENSIKHGYSYDHTNLNIKVSVFEENDKLVIKVENDGAPISQTHAELMKKGVGLTNINDRLKNLYNENYFFEIRNKEDNSGVETIIKIPE</sequence>
<dbReference type="Proteomes" id="UP001155077">
    <property type="component" value="Unassembled WGS sequence"/>
</dbReference>
<reference evidence="3" key="1">
    <citation type="submission" date="2022-06" db="EMBL/GenBank/DDBJ databases">
        <title>Gramella sediminis sp. nov., isolated from deep-sea sediment of the Indian Ocean.</title>
        <authorList>
            <person name="Yang L."/>
        </authorList>
    </citation>
    <scope>NUCLEOTIDE SEQUENCE</scope>
    <source>
        <strain evidence="3">HMD3159</strain>
    </source>
</reference>
<dbReference type="SUPFAM" id="SSF55874">
    <property type="entry name" value="ATPase domain of HSP90 chaperone/DNA topoisomerase II/histidine kinase"/>
    <property type="match status" value="1"/>
</dbReference>
<feature type="transmembrane region" description="Helical" evidence="1">
    <location>
        <begin position="55"/>
        <end position="75"/>
    </location>
</feature>
<dbReference type="Pfam" id="PF06580">
    <property type="entry name" value="His_kinase"/>
    <property type="match status" value="1"/>
</dbReference>
<keyword evidence="1" id="KW-0472">Membrane</keyword>
<dbReference type="GO" id="GO:0016301">
    <property type="term" value="F:kinase activity"/>
    <property type="evidence" value="ECO:0007669"/>
    <property type="project" value="UniProtKB-KW"/>
</dbReference>
<organism evidence="3 4">
    <name type="scientific">Gramella jeungdoensis</name>
    <dbReference type="NCBI Taxonomy" id="708091"/>
    <lineage>
        <taxon>Bacteria</taxon>
        <taxon>Pseudomonadati</taxon>
        <taxon>Bacteroidota</taxon>
        <taxon>Flavobacteriia</taxon>
        <taxon>Flavobacteriales</taxon>
        <taxon>Flavobacteriaceae</taxon>
        <taxon>Christiangramia</taxon>
    </lineage>
</organism>
<evidence type="ECO:0000313" key="4">
    <source>
        <dbReference type="Proteomes" id="UP001155077"/>
    </source>
</evidence>
<proteinExistence type="predicted"/>